<reference evidence="3" key="1">
    <citation type="journal article" date="2021" name="J Fungi (Basel)">
        <title>Virulence traits and population genomics of the black yeast Aureobasidium melanogenum.</title>
        <authorList>
            <person name="Cernosa A."/>
            <person name="Sun X."/>
            <person name="Gostincar C."/>
            <person name="Fang C."/>
            <person name="Gunde-Cimerman N."/>
            <person name="Song Z."/>
        </authorList>
    </citation>
    <scope>NUCLEOTIDE SEQUENCE</scope>
    <source>
        <strain evidence="3">EXF-9911</strain>
    </source>
</reference>
<feature type="non-terminal residue" evidence="3">
    <location>
        <position position="160"/>
    </location>
</feature>
<feature type="compositionally biased region" description="Polar residues" evidence="1">
    <location>
        <begin position="15"/>
        <end position="26"/>
    </location>
</feature>
<protein>
    <submittedName>
        <fullName evidence="3">Uncharacterized protein</fullName>
    </submittedName>
</protein>
<keyword evidence="2" id="KW-1133">Transmembrane helix</keyword>
<organism evidence="3 4">
    <name type="scientific">Aureobasidium melanogenum</name>
    <name type="common">Aureobasidium pullulans var. melanogenum</name>
    <dbReference type="NCBI Taxonomy" id="46634"/>
    <lineage>
        <taxon>Eukaryota</taxon>
        <taxon>Fungi</taxon>
        <taxon>Dikarya</taxon>
        <taxon>Ascomycota</taxon>
        <taxon>Pezizomycotina</taxon>
        <taxon>Dothideomycetes</taxon>
        <taxon>Dothideomycetidae</taxon>
        <taxon>Dothideales</taxon>
        <taxon>Saccotheciaceae</taxon>
        <taxon>Aureobasidium</taxon>
    </lineage>
</organism>
<sequence>MIGSRDHDVRDRVQGATSNVRMSTSKGFGEGRENKTASSLAEQIPAVVKQKIANVSEILNSFAALFQKKMKIRHLTPVLLNTVLILIQYGSTPTEASFRRHSKTVLGEVGVNSLWEFRLIVAARVAIVLGFFVVVELRQRWTAGHCTATLCGDIGYESRW</sequence>
<feature type="transmembrane region" description="Helical" evidence="2">
    <location>
        <begin position="75"/>
        <end position="91"/>
    </location>
</feature>
<proteinExistence type="predicted"/>
<dbReference type="Proteomes" id="UP000779574">
    <property type="component" value="Unassembled WGS sequence"/>
</dbReference>
<feature type="transmembrane region" description="Helical" evidence="2">
    <location>
        <begin position="117"/>
        <end position="135"/>
    </location>
</feature>
<feature type="region of interest" description="Disordered" evidence="1">
    <location>
        <begin position="1"/>
        <end position="34"/>
    </location>
</feature>
<keyword evidence="2" id="KW-0472">Membrane</keyword>
<evidence type="ECO:0000313" key="4">
    <source>
        <dbReference type="Proteomes" id="UP000779574"/>
    </source>
</evidence>
<dbReference type="AlphaFoldDB" id="A0A9P8EYS8"/>
<feature type="compositionally biased region" description="Basic and acidic residues" evidence="1">
    <location>
        <begin position="1"/>
        <end position="13"/>
    </location>
</feature>
<accession>A0A9P8EYS8</accession>
<name>A0A9P8EYS8_AURME</name>
<comment type="caution">
    <text evidence="3">The sequence shown here is derived from an EMBL/GenBank/DDBJ whole genome shotgun (WGS) entry which is preliminary data.</text>
</comment>
<evidence type="ECO:0000313" key="3">
    <source>
        <dbReference type="EMBL" id="KAG9701356.1"/>
    </source>
</evidence>
<evidence type="ECO:0000256" key="1">
    <source>
        <dbReference type="SAM" id="MobiDB-lite"/>
    </source>
</evidence>
<dbReference type="EMBL" id="JAHFXF010000001">
    <property type="protein sequence ID" value="KAG9701356.1"/>
    <property type="molecule type" value="Genomic_DNA"/>
</dbReference>
<reference evidence="3" key="2">
    <citation type="submission" date="2021-08" db="EMBL/GenBank/DDBJ databases">
        <authorList>
            <person name="Gostincar C."/>
            <person name="Sun X."/>
            <person name="Song Z."/>
            <person name="Gunde-Cimerman N."/>
        </authorList>
    </citation>
    <scope>NUCLEOTIDE SEQUENCE</scope>
    <source>
        <strain evidence="3">EXF-9911</strain>
    </source>
</reference>
<keyword evidence="2" id="KW-0812">Transmembrane</keyword>
<evidence type="ECO:0000256" key="2">
    <source>
        <dbReference type="SAM" id="Phobius"/>
    </source>
</evidence>
<gene>
    <name evidence="3" type="ORF">KCU76_g33</name>
</gene>